<evidence type="ECO:0000313" key="2">
    <source>
        <dbReference type="Proteomes" id="UP001385951"/>
    </source>
</evidence>
<dbReference type="EMBL" id="JASBNA010000008">
    <property type="protein sequence ID" value="KAK7689521.1"/>
    <property type="molecule type" value="Genomic_DNA"/>
</dbReference>
<proteinExistence type="predicted"/>
<evidence type="ECO:0000313" key="1">
    <source>
        <dbReference type="EMBL" id="KAK7689521.1"/>
    </source>
</evidence>
<keyword evidence="2" id="KW-1185">Reference proteome</keyword>
<comment type="caution">
    <text evidence="1">The sequence shown here is derived from an EMBL/GenBank/DDBJ whole genome shotgun (WGS) entry which is preliminary data.</text>
</comment>
<gene>
    <name evidence="1" type="ORF">QCA50_007313</name>
</gene>
<name>A0AAW0GJ70_9APHY</name>
<reference evidence="1 2" key="1">
    <citation type="submission" date="2022-09" db="EMBL/GenBank/DDBJ databases">
        <authorList>
            <person name="Palmer J.M."/>
        </authorList>
    </citation>
    <scope>NUCLEOTIDE SEQUENCE [LARGE SCALE GENOMIC DNA]</scope>
    <source>
        <strain evidence="1 2">DSM 7382</strain>
    </source>
</reference>
<accession>A0AAW0GJ70</accession>
<dbReference type="Proteomes" id="UP001385951">
    <property type="component" value="Unassembled WGS sequence"/>
</dbReference>
<sequence length="266" mass="29408">MLSPFIHSRTANTAPLSVDTDMVSIDPLPAIKSSAAAVSSPSLSSVPSLEDLTQAEQELPVASDSDFAGFGSPFLPAMSNNNSIASVTAILKSILLLTSGKIQPEVLADWVHCCHQYFKINRKLLPADYVPTAATGLQDLLVSDWYMMDSDTFDELNFDIFIGLLRKHWLKSGWEDDIDWVISLKKKNTLLKGNFSYFDNTCLCAHLTANTVEDVYEAANHDSIKSIHYFKEWKETLGCVDTQCLKDHAHINAYINLALATQGNMC</sequence>
<protein>
    <submittedName>
        <fullName evidence="1">Uncharacterized protein</fullName>
    </submittedName>
</protein>
<organism evidence="1 2">
    <name type="scientific">Cerrena zonata</name>
    <dbReference type="NCBI Taxonomy" id="2478898"/>
    <lineage>
        <taxon>Eukaryota</taxon>
        <taxon>Fungi</taxon>
        <taxon>Dikarya</taxon>
        <taxon>Basidiomycota</taxon>
        <taxon>Agaricomycotina</taxon>
        <taxon>Agaricomycetes</taxon>
        <taxon>Polyporales</taxon>
        <taxon>Cerrenaceae</taxon>
        <taxon>Cerrena</taxon>
    </lineage>
</organism>
<dbReference type="AlphaFoldDB" id="A0AAW0GJ70"/>